<reference evidence="3 4" key="1">
    <citation type="submission" date="2018-05" db="EMBL/GenBank/DDBJ databases">
        <title>Brumimicrobium oceani sp. nov., isolated from coastal sediment.</title>
        <authorList>
            <person name="Kou Y."/>
        </authorList>
    </citation>
    <scope>NUCLEOTIDE SEQUENCE [LARGE SCALE GENOMIC DNA]</scope>
    <source>
        <strain evidence="3 4">C305</strain>
    </source>
</reference>
<evidence type="ECO:0000256" key="1">
    <source>
        <dbReference type="SAM" id="SignalP"/>
    </source>
</evidence>
<dbReference type="Gene3D" id="3.10.450.360">
    <property type="match status" value="1"/>
</dbReference>
<gene>
    <name evidence="3" type="ORF">DIT68_12415</name>
</gene>
<dbReference type="OrthoDB" id="1121502at2"/>
<evidence type="ECO:0000313" key="4">
    <source>
        <dbReference type="Proteomes" id="UP000245370"/>
    </source>
</evidence>
<feature type="chain" id="PRO_5015768234" description="Putative beta-lactamase-inhibitor-like PepSY-like domain-containing protein" evidence="1">
    <location>
        <begin position="22"/>
        <end position="148"/>
    </location>
</feature>
<comment type="caution">
    <text evidence="3">The sequence shown here is derived from an EMBL/GenBank/DDBJ whole genome shotgun (WGS) entry which is preliminary data.</text>
</comment>
<feature type="signal peptide" evidence="1">
    <location>
        <begin position="1"/>
        <end position="21"/>
    </location>
</feature>
<name>A0A2U2XAW4_9FLAO</name>
<sequence>MKTRTFQLLAIFIFGAGTIFAQDIPESQVPSVILNNFKKEFPKAEDIEWELKKGEYNVEFEIGWTKDFEAWFSADGKLLRYTEDISEKELPSKVSEAVKSKFPDYRIDDVEKIVSNGKEVYKVELERGKEDFKVFFTKSGEQVQNYNH</sequence>
<keyword evidence="4" id="KW-1185">Reference proteome</keyword>
<evidence type="ECO:0000259" key="2">
    <source>
        <dbReference type="Pfam" id="PF11396"/>
    </source>
</evidence>
<reference evidence="3 4" key="2">
    <citation type="submission" date="2018-05" db="EMBL/GenBank/DDBJ databases">
        <authorList>
            <person name="Lanie J.A."/>
            <person name="Ng W.-L."/>
            <person name="Kazmierczak K.M."/>
            <person name="Andrzejewski T.M."/>
            <person name="Davidsen T.M."/>
            <person name="Wayne K.J."/>
            <person name="Tettelin H."/>
            <person name="Glass J.I."/>
            <person name="Rusch D."/>
            <person name="Podicherti R."/>
            <person name="Tsui H.-C.T."/>
            <person name="Winkler M.E."/>
        </authorList>
    </citation>
    <scope>NUCLEOTIDE SEQUENCE [LARGE SCALE GENOMIC DNA]</scope>
    <source>
        <strain evidence="3 4">C305</strain>
    </source>
</reference>
<dbReference type="InterPro" id="IPR021533">
    <property type="entry name" value="PepSY-like"/>
</dbReference>
<keyword evidence="1" id="KW-0732">Signal</keyword>
<feature type="domain" description="Putative beta-lactamase-inhibitor-like PepSY-like" evidence="2">
    <location>
        <begin position="55"/>
        <end position="140"/>
    </location>
</feature>
<accession>A0A2U2XAW4</accession>
<dbReference type="Proteomes" id="UP000245370">
    <property type="component" value="Unassembled WGS sequence"/>
</dbReference>
<dbReference type="EMBL" id="QFRJ01000010">
    <property type="protein sequence ID" value="PWH84939.1"/>
    <property type="molecule type" value="Genomic_DNA"/>
</dbReference>
<proteinExistence type="predicted"/>
<organism evidence="3 4">
    <name type="scientific">Brumimicrobium oceani</name>
    <dbReference type="NCBI Taxonomy" id="2100725"/>
    <lineage>
        <taxon>Bacteria</taxon>
        <taxon>Pseudomonadati</taxon>
        <taxon>Bacteroidota</taxon>
        <taxon>Flavobacteriia</taxon>
        <taxon>Flavobacteriales</taxon>
        <taxon>Crocinitomicaceae</taxon>
        <taxon>Brumimicrobium</taxon>
    </lineage>
</organism>
<dbReference type="SUPFAM" id="SSF160574">
    <property type="entry name" value="BT0923-like"/>
    <property type="match status" value="1"/>
</dbReference>
<dbReference type="AlphaFoldDB" id="A0A2U2XAW4"/>
<protein>
    <recommendedName>
        <fullName evidence="2">Putative beta-lactamase-inhibitor-like PepSY-like domain-containing protein</fullName>
    </recommendedName>
</protein>
<dbReference type="Pfam" id="PF11396">
    <property type="entry name" value="PepSY_like"/>
    <property type="match status" value="1"/>
</dbReference>
<dbReference type="RefSeq" id="WP_109360131.1">
    <property type="nucleotide sequence ID" value="NZ_QFRJ01000010.1"/>
</dbReference>
<evidence type="ECO:0000313" key="3">
    <source>
        <dbReference type="EMBL" id="PWH84939.1"/>
    </source>
</evidence>